<keyword evidence="3" id="KW-1185">Reference proteome</keyword>
<dbReference type="GO" id="GO:0006635">
    <property type="term" value="P:fatty acid beta-oxidation"/>
    <property type="evidence" value="ECO:0007669"/>
    <property type="project" value="TreeGrafter"/>
</dbReference>
<dbReference type="Gene3D" id="3.40.50.150">
    <property type="entry name" value="Vaccinia Virus protein VP39"/>
    <property type="match status" value="1"/>
</dbReference>
<dbReference type="AlphaFoldDB" id="A0A1W0ACB3"/>
<dbReference type="PANTHER" id="PTHR13078:SF56">
    <property type="entry name" value="PEROXISOMAL MULTIFUNCTIONAL ENZYME TYPE 2"/>
    <property type="match status" value="1"/>
</dbReference>
<dbReference type="PROSITE" id="PS50011">
    <property type="entry name" value="PROTEIN_KINASE_DOM"/>
    <property type="match status" value="1"/>
</dbReference>
<dbReference type="InterPro" id="IPR000719">
    <property type="entry name" value="Prot_kinase_dom"/>
</dbReference>
<evidence type="ECO:0000313" key="3">
    <source>
        <dbReference type="Proteomes" id="UP000243217"/>
    </source>
</evidence>
<proteinExistence type="predicted"/>
<feature type="domain" description="Protein kinase" evidence="1">
    <location>
        <begin position="1"/>
        <end position="217"/>
    </location>
</feature>
<accession>A0A1W0ACB3</accession>
<dbReference type="EMBL" id="JNBS01000055">
    <property type="protein sequence ID" value="OQS07838.1"/>
    <property type="molecule type" value="Genomic_DNA"/>
</dbReference>
<gene>
    <name evidence="2" type="ORF">THRCLA_00162</name>
</gene>
<dbReference type="PANTHER" id="PTHR13078">
    <property type="entry name" value="PEROXISOMAL MULTIFUNCTIONAL ENZYME TYPE 2-RELATED"/>
    <property type="match status" value="1"/>
</dbReference>
<dbReference type="PROSITE" id="PS50096">
    <property type="entry name" value="IQ"/>
    <property type="match status" value="1"/>
</dbReference>
<dbReference type="GO" id="GO:0044594">
    <property type="term" value="F:17-beta-hydroxysteroid dehydrogenase (NAD+) activity"/>
    <property type="evidence" value="ECO:0007669"/>
    <property type="project" value="TreeGrafter"/>
</dbReference>
<dbReference type="SUPFAM" id="SSF53335">
    <property type="entry name" value="S-adenosyl-L-methionine-dependent methyltransferases"/>
    <property type="match status" value="1"/>
</dbReference>
<dbReference type="GO" id="GO:0005524">
    <property type="term" value="F:ATP binding"/>
    <property type="evidence" value="ECO:0007669"/>
    <property type="project" value="InterPro"/>
</dbReference>
<dbReference type="InterPro" id="IPR054357">
    <property type="entry name" value="MFE-2_N"/>
</dbReference>
<comment type="caution">
    <text evidence="2">The sequence shown here is derived from an EMBL/GenBank/DDBJ whole genome shotgun (WGS) entry which is preliminary data.</text>
</comment>
<dbReference type="GO" id="GO:0003857">
    <property type="term" value="F:(3S)-3-hydroxyacyl-CoA dehydrogenase (NAD+) activity"/>
    <property type="evidence" value="ECO:0007669"/>
    <property type="project" value="TreeGrafter"/>
</dbReference>
<organism evidence="2 3">
    <name type="scientific">Thraustotheca clavata</name>
    <dbReference type="NCBI Taxonomy" id="74557"/>
    <lineage>
        <taxon>Eukaryota</taxon>
        <taxon>Sar</taxon>
        <taxon>Stramenopiles</taxon>
        <taxon>Oomycota</taxon>
        <taxon>Saprolegniomycetes</taxon>
        <taxon>Saprolegniales</taxon>
        <taxon>Achlyaceae</taxon>
        <taxon>Thraustotheca</taxon>
    </lineage>
</organism>
<dbReference type="GO" id="GO:0005777">
    <property type="term" value="C:peroxisome"/>
    <property type="evidence" value="ECO:0007669"/>
    <property type="project" value="TreeGrafter"/>
</dbReference>
<dbReference type="OrthoDB" id="60204at2759"/>
<dbReference type="Gene3D" id="1.10.510.10">
    <property type="entry name" value="Transferase(Phosphotransferase) domain 1"/>
    <property type="match status" value="1"/>
</dbReference>
<dbReference type="GO" id="GO:0004300">
    <property type="term" value="F:enoyl-CoA hydratase activity"/>
    <property type="evidence" value="ECO:0007669"/>
    <property type="project" value="TreeGrafter"/>
</dbReference>
<dbReference type="InterPro" id="IPR011009">
    <property type="entry name" value="Kinase-like_dom_sf"/>
</dbReference>
<dbReference type="Pfam" id="PF01575">
    <property type="entry name" value="MaoC_dehydratas"/>
    <property type="match status" value="1"/>
</dbReference>
<evidence type="ECO:0000259" key="1">
    <source>
        <dbReference type="PROSITE" id="PS50011"/>
    </source>
</evidence>
<evidence type="ECO:0000313" key="2">
    <source>
        <dbReference type="EMBL" id="OQS07838.1"/>
    </source>
</evidence>
<dbReference type="InterPro" id="IPR002539">
    <property type="entry name" value="MaoC-like_dom"/>
</dbReference>
<name>A0A1W0ACB3_9STRA</name>
<dbReference type="Gene3D" id="3.10.129.10">
    <property type="entry name" value="Hotdog Thioesterase"/>
    <property type="match status" value="1"/>
</dbReference>
<feature type="non-terminal residue" evidence="2">
    <location>
        <position position="635"/>
    </location>
</feature>
<dbReference type="Proteomes" id="UP000243217">
    <property type="component" value="Unassembled WGS sequence"/>
</dbReference>
<dbReference type="SUPFAM" id="SSF56112">
    <property type="entry name" value="Protein kinase-like (PK-like)"/>
    <property type="match status" value="1"/>
</dbReference>
<dbReference type="Pfam" id="PF00069">
    <property type="entry name" value="Pkinase"/>
    <property type="match status" value="1"/>
</dbReference>
<dbReference type="Pfam" id="PF22622">
    <property type="entry name" value="MFE-2_hydrat-2_N"/>
    <property type="match status" value="1"/>
</dbReference>
<reference evidence="2 3" key="1">
    <citation type="journal article" date="2014" name="Genome Biol. Evol.">
        <title>The secreted proteins of Achlya hypogyna and Thraustotheca clavata identify the ancestral oomycete secretome and reveal gene acquisitions by horizontal gene transfer.</title>
        <authorList>
            <person name="Misner I."/>
            <person name="Blouin N."/>
            <person name="Leonard G."/>
            <person name="Richards T.A."/>
            <person name="Lane C.E."/>
        </authorList>
    </citation>
    <scope>NUCLEOTIDE SEQUENCE [LARGE SCALE GENOMIC DNA]</scope>
    <source>
        <strain evidence="2 3">ATCC 34112</strain>
    </source>
</reference>
<dbReference type="InterPro" id="IPR029063">
    <property type="entry name" value="SAM-dependent_MTases_sf"/>
</dbReference>
<sequence length="635" mass="70613">MGSFDSPYIVHLVGALWTTPSTLKCVLEFMGMGDLRDYLSKHSHAEYPWHEKIKSINSVVQALVYLHSMQIIHRILKSRNVLLDSIKGTKLTDFGVSREDIQETMTVDVGTYRWVAPEILQLNHYTVAADIFSFGMLLSEFDAHDITYANVINEKNGKPLVDTAIVGMVIAGTIKPKFSNGMPAWLHDVAVRCIESDPNDCPTAYELVNIFREHTAYAFPLYPVVLLFKGDSQDVVPFPPPSMSSVPNGMPDFNPGMTLHGEQTIEIHRPLPPGGSTVTCHKSILSFHPKGASGALMETEYKMVDADGQPLATLVMGSFYRGLESTFKGQGRIAPRRPAMPKRDPDVVLALATSPAQAQFYRLSGDYNPLHIDYEFAESAGFPQPILHGLCTMGVTARALLQSFCSNNSNGFKKMSVRFSKPCFPGETLETRMWKTSASTVQFQVRVVERNTIVLDARNSFIFHLHSMATGITRFQAVFRGNRSRKLHVERVKQNQVWSPFVPCKMQAVHAMLSLGRVSAEDTLLDIGSGDGRIVFAVVQEPYSVKKAIGIDIDPVLIRQCLQSPQYSKATEFILDDWVNVNFGDVTIITMFFLPHESIARLLAAKCKPGTRVVTYVFGIAEWTPIATISTVPFL</sequence>
<dbReference type="STRING" id="74557.A0A1W0ACB3"/>
<protein>
    <submittedName>
        <fullName evidence="2">Peroxisomal hydratase-dehydrogenase-epimerase</fullName>
    </submittedName>
</protein>
<dbReference type="InterPro" id="IPR029069">
    <property type="entry name" value="HotDog_dom_sf"/>
</dbReference>
<dbReference type="CDD" id="cd03448">
    <property type="entry name" value="HDE_HSD"/>
    <property type="match status" value="1"/>
</dbReference>
<dbReference type="GO" id="GO:0004672">
    <property type="term" value="F:protein kinase activity"/>
    <property type="evidence" value="ECO:0007669"/>
    <property type="project" value="InterPro"/>
</dbReference>
<dbReference type="CDD" id="cd02440">
    <property type="entry name" value="AdoMet_MTases"/>
    <property type="match status" value="1"/>
</dbReference>
<dbReference type="SUPFAM" id="SSF54637">
    <property type="entry name" value="Thioesterase/thiol ester dehydrase-isomerase"/>
    <property type="match status" value="2"/>
</dbReference>